<feature type="domain" description="NFACT RNA-binding" evidence="6">
    <location>
        <begin position="457"/>
        <end position="552"/>
    </location>
</feature>
<gene>
    <name evidence="5" type="primary">rqcH</name>
    <name evidence="7" type="ORF">bsdE14_38200</name>
</gene>
<comment type="similarity">
    <text evidence="5">Belongs to the NEMF family.</text>
</comment>
<evidence type="ECO:0000256" key="1">
    <source>
        <dbReference type="ARBA" id="ARBA00022555"/>
    </source>
</evidence>
<comment type="subunit">
    <text evidence="5">Associates with stalled 50S ribosomal subunits. Binds to RqcP.</text>
</comment>
<name>A0ABQ5NBJ5_9CLOT</name>
<dbReference type="Pfam" id="PF05670">
    <property type="entry name" value="NFACT-R_1"/>
    <property type="match status" value="1"/>
</dbReference>
<dbReference type="RefSeq" id="WP_264852307.1">
    <property type="nucleotide sequence ID" value="NZ_BRXR01000001.1"/>
</dbReference>
<dbReference type="Proteomes" id="UP001208567">
    <property type="component" value="Unassembled WGS sequence"/>
</dbReference>
<keyword evidence="3 5" id="KW-0694">RNA-binding</keyword>
<evidence type="ECO:0000259" key="6">
    <source>
        <dbReference type="Pfam" id="PF05670"/>
    </source>
</evidence>
<protein>
    <recommendedName>
        <fullName evidence="5">Rqc2 homolog RqcH</fullName>
        <shortName evidence="5">RqcH</shortName>
    </recommendedName>
</protein>
<evidence type="ECO:0000256" key="2">
    <source>
        <dbReference type="ARBA" id="ARBA00022730"/>
    </source>
</evidence>
<comment type="function">
    <text evidence="5">Key component of the ribosome quality control system (RQC), a ribosome-associated complex that mediates the extraction of incompletely synthesized nascent chains from stalled ribosomes and their subsequent degradation. RqcH recruits Ala-charged tRNA, and with RqcP directs the elongation of stalled nascent chains on 50S ribosomal subunits, leading to non-templated C-terminal alanine extensions (Ala tail). The Ala tail promotes nascent chain degradation. May add between 1 and at least 8 Ala residues. Binds to stalled 50S ribosomal subunits.</text>
</comment>
<dbReference type="Pfam" id="PF05833">
    <property type="entry name" value="NFACT_N"/>
    <property type="match status" value="1"/>
</dbReference>
<accession>A0ABQ5NBJ5</accession>
<keyword evidence="1 5" id="KW-0820">tRNA-binding</keyword>
<dbReference type="InterPro" id="IPR043682">
    <property type="entry name" value="RqcH_bacterial"/>
</dbReference>
<organism evidence="7 8">
    <name type="scientific">Clostridium omnivorum</name>
    <dbReference type="NCBI Taxonomy" id="1604902"/>
    <lineage>
        <taxon>Bacteria</taxon>
        <taxon>Bacillati</taxon>
        <taxon>Bacillota</taxon>
        <taxon>Clostridia</taxon>
        <taxon>Eubacteriales</taxon>
        <taxon>Clostridiaceae</taxon>
        <taxon>Clostridium</taxon>
    </lineage>
</organism>
<dbReference type="Gene3D" id="2.30.310.10">
    <property type="entry name" value="ibrinogen binding protein from staphylococcus aureus domain"/>
    <property type="match status" value="1"/>
</dbReference>
<evidence type="ECO:0000313" key="7">
    <source>
        <dbReference type="EMBL" id="GLC32410.1"/>
    </source>
</evidence>
<dbReference type="EMBL" id="BRXR01000001">
    <property type="protein sequence ID" value="GLC32410.1"/>
    <property type="molecule type" value="Genomic_DNA"/>
</dbReference>
<sequence length="577" mass="66958">MALDGIFLYSIVYELNNKILNSRVDKITQPEKDEIVLNLRSDRVNYRLLISASSVYPKLHLTDINKVNPLTPPMFCMVLRKYLTGARLIKISQVGADRIVIIDFESTDELGFNSVYSLVIEIMGRHSNITLIRERDKIVVDSIKHITPDINSYRSLYPGIKYIFPPESKKLNPFDFSKEELEEYINTNFIEFDKSLFSKTFSGVGAQFSKEIYYRLNSRNIAVAAENLAEIYLHVHSTFSKLKNYDFHFASYIDNNTVKDFYCDKLEGLKDLEEEIYDSPSKLLEDYYYKKDKADRLNARSADLQRVVTTNIDRCSKKIVLLKNVIEEANDKDQLKLYGELLTSSIYNIKKGDKVAKIFNYYSEDGEYIDIPLDENKTPSENIQSYFKKYSKHKKSEEMAILQLKSAEEEMDYLQSVITNIKNVENYSEIEEIRRELVDTGYIKFKKENKKKIQTSKPMHFVSSDGIDIYIGKNNMQNDYLTLKFAEKQDIWLHTKNIPGSHVIIKNTKNLPERTLEEAAILAAYYSKSKDGSKVPVDYTEVKNVKKPSGAKPGMVIYYTNRTIYVTPEELNLKRIQ</sequence>
<evidence type="ECO:0000313" key="8">
    <source>
        <dbReference type="Proteomes" id="UP001208567"/>
    </source>
</evidence>
<dbReference type="HAMAP" id="MF_00844_B">
    <property type="entry name" value="RqcH_B"/>
    <property type="match status" value="1"/>
</dbReference>
<reference evidence="7 8" key="1">
    <citation type="journal article" date="2024" name="Int. J. Syst. Evol. Microbiol.">
        <title>Clostridium omnivorum sp. nov., isolated from anoxic soil under the treatment of reductive soil disinfestation.</title>
        <authorList>
            <person name="Ueki A."/>
            <person name="Tonouchi A."/>
            <person name="Kaku N."/>
            <person name="Honma S."/>
            <person name="Ueki K."/>
        </authorList>
    </citation>
    <scope>NUCLEOTIDE SEQUENCE [LARGE SCALE GENOMIC DNA]</scope>
    <source>
        <strain evidence="7 8">E14</strain>
    </source>
</reference>
<dbReference type="Gene3D" id="1.10.8.50">
    <property type="match status" value="1"/>
</dbReference>
<proteinExistence type="inferred from homology"/>
<keyword evidence="4 5" id="KW-0648">Protein biosynthesis</keyword>
<comment type="caution">
    <text evidence="7">The sequence shown here is derived from an EMBL/GenBank/DDBJ whole genome shotgun (WGS) entry which is preliminary data.</text>
</comment>
<evidence type="ECO:0000256" key="4">
    <source>
        <dbReference type="ARBA" id="ARBA00022917"/>
    </source>
</evidence>
<dbReference type="PANTHER" id="PTHR15239:SF6">
    <property type="entry name" value="RIBOSOME QUALITY CONTROL COMPLEX SUBUNIT NEMF"/>
    <property type="match status" value="1"/>
</dbReference>
<evidence type="ECO:0000256" key="3">
    <source>
        <dbReference type="ARBA" id="ARBA00022884"/>
    </source>
</evidence>
<keyword evidence="8" id="KW-1185">Reference proteome</keyword>
<keyword evidence="2 5" id="KW-0699">rRNA-binding</keyword>
<dbReference type="InterPro" id="IPR008532">
    <property type="entry name" value="NFACT_RNA-bd"/>
</dbReference>
<dbReference type="InterPro" id="IPR051608">
    <property type="entry name" value="RQC_Subunit_NEMF"/>
</dbReference>
<evidence type="ECO:0000256" key="5">
    <source>
        <dbReference type="HAMAP-Rule" id="MF_00844"/>
    </source>
</evidence>
<dbReference type="PANTHER" id="PTHR15239">
    <property type="entry name" value="NUCLEAR EXPORT MEDIATOR FACTOR NEMF"/>
    <property type="match status" value="1"/>
</dbReference>